<dbReference type="GO" id="GO:0004674">
    <property type="term" value="F:protein serine/threonine kinase activity"/>
    <property type="evidence" value="ECO:0007669"/>
    <property type="project" value="TreeGrafter"/>
</dbReference>
<organism evidence="5 6">
    <name type="scientific">Pelodictyon luteolum</name>
    <dbReference type="NCBI Taxonomy" id="1100"/>
    <lineage>
        <taxon>Bacteria</taxon>
        <taxon>Pseudomonadati</taxon>
        <taxon>Chlorobiota</taxon>
        <taxon>Chlorobiia</taxon>
        <taxon>Chlorobiales</taxon>
        <taxon>Chlorobiaceae</taxon>
        <taxon>Chlorobium/Pelodictyon group</taxon>
        <taxon>Pelodictyon</taxon>
    </lineage>
</organism>
<comment type="similarity">
    <text evidence="1">Belongs to the HipA Ser/Thr kinase family.</text>
</comment>
<dbReference type="GO" id="GO:0005829">
    <property type="term" value="C:cytosol"/>
    <property type="evidence" value="ECO:0007669"/>
    <property type="project" value="TreeGrafter"/>
</dbReference>
<name>A0A165LVK0_PELLU</name>
<dbReference type="InterPro" id="IPR052028">
    <property type="entry name" value="HipA_Ser/Thr_kinase"/>
</dbReference>
<reference evidence="5 6" key="1">
    <citation type="submission" date="2016-03" db="EMBL/GenBank/DDBJ databases">
        <title>Speciation and ecological success in dimly lit waters: horizontal gene transfer in a green sulfur bacteria bloom unveiled by metagenomic assembly.</title>
        <authorList>
            <person name="Llorens-Mares T."/>
            <person name="Liu Z."/>
            <person name="Allen L.Z."/>
            <person name="Rusch D.B."/>
            <person name="Craig M.T."/>
            <person name="Dupont C.L."/>
            <person name="Bryant D.A."/>
            <person name="Casamayor E.O."/>
        </authorList>
    </citation>
    <scope>NUCLEOTIDE SEQUENCE [LARGE SCALE GENOMIC DNA]</scope>
    <source>
        <strain evidence="5">CIII</strain>
    </source>
</reference>
<keyword evidence="3" id="KW-0418">Kinase</keyword>
<comment type="caution">
    <text evidence="5">The sequence shown here is derived from an EMBL/GenBank/DDBJ whole genome shotgun (WGS) entry which is preliminary data.</text>
</comment>
<gene>
    <name evidence="5" type="ORF">A3K90_08830</name>
</gene>
<dbReference type="Proteomes" id="UP000076481">
    <property type="component" value="Unassembled WGS sequence"/>
</dbReference>
<dbReference type="Gene3D" id="1.10.1070.20">
    <property type="match status" value="1"/>
</dbReference>
<dbReference type="InterPro" id="IPR012893">
    <property type="entry name" value="HipA-like_C"/>
</dbReference>
<dbReference type="RefSeq" id="WP_369690406.1">
    <property type="nucleotide sequence ID" value="NZ_LVWG01000024.1"/>
</dbReference>
<accession>A0A165LVK0</accession>
<evidence type="ECO:0000256" key="1">
    <source>
        <dbReference type="ARBA" id="ARBA00010164"/>
    </source>
</evidence>
<keyword evidence="2" id="KW-0808">Transferase</keyword>
<proteinExistence type="inferred from homology"/>
<dbReference type="Pfam" id="PF07804">
    <property type="entry name" value="HipA_C"/>
    <property type="match status" value="1"/>
</dbReference>
<evidence type="ECO:0000313" key="5">
    <source>
        <dbReference type="EMBL" id="KZK74485.1"/>
    </source>
</evidence>
<evidence type="ECO:0000259" key="4">
    <source>
        <dbReference type="Pfam" id="PF07804"/>
    </source>
</evidence>
<evidence type="ECO:0000256" key="2">
    <source>
        <dbReference type="ARBA" id="ARBA00022679"/>
    </source>
</evidence>
<dbReference type="PANTHER" id="PTHR37419">
    <property type="entry name" value="SERINE/THREONINE-PROTEIN KINASE TOXIN HIPA"/>
    <property type="match status" value="1"/>
</dbReference>
<feature type="domain" description="HipA-like C-terminal" evidence="4">
    <location>
        <begin position="56"/>
        <end position="285"/>
    </location>
</feature>
<dbReference type="EMBL" id="LVWG01000024">
    <property type="protein sequence ID" value="KZK74485.1"/>
    <property type="molecule type" value="Genomic_DNA"/>
</dbReference>
<sequence length="318" mass="35919">MHARCLCCYQPLSAGESAFHARCSKKMFGSVTPPILPYDETELEALALTVVRNHVTIPGVQPKLSLHLDRPEKRLKPQRFTIVGLWGKYILKPPSPSYPQLPEIEDLTMHMAETVKIRTVPHCLIRMRSGALAYITRRIDRPKNGKVHMEDMCQLTERLTEDKYHGSYEQIAKAIRRYSLNPGLDVIDFYEMVAFSFLTGNSDMHLKNFSLLDVGGMGGTGYSLAPAYDMLATGLVNPADTEELALTLNGKKSRLRLQDFQRAWSTSQVDTKVQERMLKKFQNAMPAWEQLIANSFLGQGMKAAYLELIHAKFSQLGL</sequence>
<evidence type="ECO:0000313" key="6">
    <source>
        <dbReference type="Proteomes" id="UP000076481"/>
    </source>
</evidence>
<dbReference type="PANTHER" id="PTHR37419:SF1">
    <property type="entry name" value="SERINE_THREONINE-PROTEIN KINASE TOXIN HIPA"/>
    <property type="match status" value="1"/>
</dbReference>
<protein>
    <submittedName>
        <fullName evidence="5">Toxin HipA</fullName>
    </submittedName>
</protein>
<dbReference type="AlphaFoldDB" id="A0A165LVK0"/>
<evidence type="ECO:0000256" key="3">
    <source>
        <dbReference type="ARBA" id="ARBA00022777"/>
    </source>
</evidence>